<accession>A0A7G2CL84</accession>
<feature type="transmembrane region" description="Helical" evidence="2">
    <location>
        <begin position="133"/>
        <end position="155"/>
    </location>
</feature>
<gene>
    <name evidence="3" type="ORF">ADEAN_000814000</name>
</gene>
<keyword evidence="2" id="KW-0812">Transmembrane</keyword>
<evidence type="ECO:0000313" key="4">
    <source>
        <dbReference type="Proteomes" id="UP000515908"/>
    </source>
</evidence>
<reference evidence="3 4" key="1">
    <citation type="submission" date="2020-08" db="EMBL/GenBank/DDBJ databases">
        <authorList>
            <person name="Newling K."/>
            <person name="Davey J."/>
            <person name="Forrester S."/>
        </authorList>
    </citation>
    <scope>NUCLEOTIDE SEQUENCE [LARGE SCALE GENOMIC DNA]</scope>
    <source>
        <strain evidence="4">Crithidia deanei Carvalho (ATCC PRA-265)</strain>
    </source>
</reference>
<dbReference type="VEuPathDB" id="TriTrypDB:ADEAN_000814000"/>
<proteinExistence type="predicted"/>
<dbReference type="EMBL" id="LR877162">
    <property type="protein sequence ID" value="CAD2220618.1"/>
    <property type="molecule type" value="Genomic_DNA"/>
</dbReference>
<evidence type="ECO:0000256" key="2">
    <source>
        <dbReference type="SAM" id="Phobius"/>
    </source>
</evidence>
<evidence type="ECO:0000313" key="3">
    <source>
        <dbReference type="EMBL" id="CAD2220618.1"/>
    </source>
</evidence>
<keyword evidence="4" id="KW-1185">Reference proteome</keyword>
<sequence>MFFDLQKLCEEFNRGFPPSTNFYQLCEFANNKESGSRIAFGLLSKGLYNENAFLCVNLTNQVVNADSGNNLVCTSAAVHYFEGAAAATTGESTCPMNRALVLAVGGLTLFSDNTKYVPYTPPTKPPKKQDPLFALYVVLIILAAIVFVTFCAYLADYFIQPAPPLKALVPVRAVGAENMNLNHNNNANKSNYVDFAGRLLEGAMNNGAVERTALPPPSPSRRHRRGRPYVGGAATTTVVLFQRRMRTTITFRET</sequence>
<dbReference type="AlphaFoldDB" id="A0A7G2CL84"/>
<protein>
    <submittedName>
        <fullName evidence="3">Uncharacterized protein</fullName>
    </submittedName>
</protein>
<keyword evidence="2" id="KW-1133">Transmembrane helix</keyword>
<organism evidence="3 4">
    <name type="scientific">Angomonas deanei</name>
    <dbReference type="NCBI Taxonomy" id="59799"/>
    <lineage>
        <taxon>Eukaryota</taxon>
        <taxon>Discoba</taxon>
        <taxon>Euglenozoa</taxon>
        <taxon>Kinetoplastea</taxon>
        <taxon>Metakinetoplastina</taxon>
        <taxon>Trypanosomatida</taxon>
        <taxon>Trypanosomatidae</taxon>
        <taxon>Strigomonadinae</taxon>
        <taxon>Angomonas</taxon>
    </lineage>
</organism>
<keyword evidence="2" id="KW-0472">Membrane</keyword>
<feature type="region of interest" description="Disordered" evidence="1">
    <location>
        <begin position="209"/>
        <end position="228"/>
    </location>
</feature>
<evidence type="ECO:0000256" key="1">
    <source>
        <dbReference type="SAM" id="MobiDB-lite"/>
    </source>
</evidence>
<name>A0A7G2CL84_9TRYP</name>
<dbReference type="Proteomes" id="UP000515908">
    <property type="component" value="Chromosome 18"/>
</dbReference>